<sequence>MVSPRVFTIRVPASTANFGPGFDVLGAGLSLYLVLTVSVPGQQSEPSIDTLPYVKAALTYTGDSVSSVPLDPTQNLITKVATYVASAHQHSLPSGIQVHIDNSIPLSRGLGSSGAAVVAGVALANMCCRLGMDTQALLDYACLLEGHPDNVAASLVGGLVTSYLKYDIQEEVNVLQTDTDLYLHNRHHHRQDKRLVCHESGDEKCSKDTDGIPRPRFGGIAAHRKLRLSSAIRVVVAIPTFEVSTHKARSVLPPMYSRADVVFNMQHLAMLVHVLGDDHPDGTVVWESMQDRVHQPHRQILVPGLKEVLRLSGNELPGLLGVCLSGAGPTVLALATDNFDQIGQHIVNEFQKHPDANGVGIQAHYLVLDFDRVGMVVEEK</sequence>
<reference evidence="14 15" key="1">
    <citation type="submission" date="2021-02" db="EMBL/GenBank/DDBJ databases">
        <title>Variation within the Batrachochytrium salamandrivorans European outbreak.</title>
        <authorList>
            <person name="Kelly M."/>
            <person name="Pasmans F."/>
            <person name="Shea T.P."/>
            <person name="Munoz J.F."/>
            <person name="Carranza S."/>
            <person name="Cuomo C.A."/>
            <person name="Martel A."/>
        </authorList>
    </citation>
    <scope>NUCLEOTIDE SEQUENCE [LARGE SCALE GENOMIC DNA]</scope>
    <source>
        <strain evidence="14 15">AMFP18/2</strain>
    </source>
</reference>
<keyword evidence="7" id="KW-0791">Threonine biosynthesis</keyword>
<dbReference type="SUPFAM" id="SSF54211">
    <property type="entry name" value="Ribosomal protein S5 domain 2-like"/>
    <property type="match status" value="1"/>
</dbReference>
<evidence type="ECO:0000259" key="13">
    <source>
        <dbReference type="Pfam" id="PF08544"/>
    </source>
</evidence>
<organism evidence="14 15">
    <name type="scientific">Batrachochytrium salamandrivorans</name>
    <dbReference type="NCBI Taxonomy" id="1357716"/>
    <lineage>
        <taxon>Eukaryota</taxon>
        <taxon>Fungi</taxon>
        <taxon>Fungi incertae sedis</taxon>
        <taxon>Chytridiomycota</taxon>
        <taxon>Chytridiomycota incertae sedis</taxon>
        <taxon>Chytridiomycetes</taxon>
        <taxon>Rhizophydiales</taxon>
        <taxon>Rhizophydiales incertae sedis</taxon>
        <taxon>Batrachochytrium</taxon>
    </lineage>
</organism>
<comment type="caution">
    <text evidence="14">The sequence shown here is derived from an EMBL/GenBank/DDBJ whole genome shotgun (WGS) entry which is preliminary data.</text>
</comment>
<evidence type="ECO:0000256" key="8">
    <source>
        <dbReference type="ARBA" id="ARBA00022741"/>
    </source>
</evidence>
<dbReference type="PANTHER" id="PTHR20861:SF1">
    <property type="entry name" value="HOMOSERINE KINASE"/>
    <property type="match status" value="1"/>
</dbReference>
<dbReference type="SUPFAM" id="SSF55060">
    <property type="entry name" value="GHMP Kinase, C-terminal domain"/>
    <property type="match status" value="1"/>
</dbReference>
<evidence type="ECO:0000256" key="9">
    <source>
        <dbReference type="ARBA" id="ARBA00022777"/>
    </source>
</evidence>
<dbReference type="PANTHER" id="PTHR20861">
    <property type="entry name" value="HOMOSERINE/4-DIPHOSPHOCYTIDYL-2-C-METHYL-D-ERYTHRITOL KINASE"/>
    <property type="match status" value="1"/>
</dbReference>
<dbReference type="NCBIfam" id="TIGR00191">
    <property type="entry name" value="thrB"/>
    <property type="match status" value="1"/>
</dbReference>
<feature type="domain" description="GHMP kinase N-terminal" evidence="12">
    <location>
        <begin position="75"/>
        <end position="158"/>
    </location>
</feature>
<dbReference type="HAMAP" id="MF_00384">
    <property type="entry name" value="Homoser_kinase"/>
    <property type="match status" value="1"/>
</dbReference>
<dbReference type="PRINTS" id="PR00958">
    <property type="entry name" value="HOMSERKINASE"/>
</dbReference>
<evidence type="ECO:0000256" key="1">
    <source>
        <dbReference type="ARBA" id="ARBA00005015"/>
    </source>
</evidence>
<evidence type="ECO:0000256" key="10">
    <source>
        <dbReference type="ARBA" id="ARBA00022840"/>
    </source>
</evidence>
<evidence type="ECO:0000256" key="5">
    <source>
        <dbReference type="ARBA" id="ARBA00022605"/>
    </source>
</evidence>
<evidence type="ECO:0000256" key="2">
    <source>
        <dbReference type="ARBA" id="ARBA00007370"/>
    </source>
</evidence>
<dbReference type="InterPro" id="IPR013750">
    <property type="entry name" value="GHMP_kinase_C_dom"/>
</dbReference>
<name>A0ABQ8FGI5_9FUNG</name>
<dbReference type="EC" id="2.7.1.39" evidence="3"/>
<comment type="similarity">
    <text evidence="2">Belongs to the GHMP kinase family. Homoserine kinase subfamily.</text>
</comment>
<dbReference type="Proteomes" id="UP001648503">
    <property type="component" value="Unassembled WGS sequence"/>
</dbReference>
<evidence type="ECO:0000259" key="12">
    <source>
        <dbReference type="Pfam" id="PF00288"/>
    </source>
</evidence>
<keyword evidence="8" id="KW-0547">Nucleotide-binding</keyword>
<comment type="catalytic activity">
    <reaction evidence="11">
        <text>L-homoserine + ATP = O-phospho-L-homoserine + ADP + H(+)</text>
        <dbReference type="Rhea" id="RHEA:13985"/>
        <dbReference type="ChEBI" id="CHEBI:15378"/>
        <dbReference type="ChEBI" id="CHEBI:30616"/>
        <dbReference type="ChEBI" id="CHEBI:57476"/>
        <dbReference type="ChEBI" id="CHEBI:57590"/>
        <dbReference type="ChEBI" id="CHEBI:456216"/>
        <dbReference type="EC" id="2.7.1.39"/>
    </reaction>
    <physiologicalReaction direction="left-to-right" evidence="11">
        <dbReference type="Rhea" id="RHEA:13986"/>
    </physiologicalReaction>
</comment>
<dbReference type="InterPro" id="IPR014721">
    <property type="entry name" value="Ribsml_uS5_D2-typ_fold_subgr"/>
</dbReference>
<evidence type="ECO:0000313" key="14">
    <source>
        <dbReference type="EMBL" id="KAH6597934.1"/>
    </source>
</evidence>
<dbReference type="InterPro" id="IPR006203">
    <property type="entry name" value="GHMP_knse_ATP-bd_CS"/>
</dbReference>
<evidence type="ECO:0000256" key="11">
    <source>
        <dbReference type="ARBA" id="ARBA00049913"/>
    </source>
</evidence>
<feature type="domain" description="GHMP kinase C-terminal" evidence="13">
    <location>
        <begin position="290"/>
        <end position="338"/>
    </location>
</feature>
<dbReference type="Gene3D" id="3.30.230.10">
    <property type="match status" value="1"/>
</dbReference>
<evidence type="ECO:0000256" key="7">
    <source>
        <dbReference type="ARBA" id="ARBA00022697"/>
    </source>
</evidence>
<dbReference type="Pfam" id="PF00288">
    <property type="entry name" value="GHMP_kinases_N"/>
    <property type="match status" value="1"/>
</dbReference>
<protein>
    <recommendedName>
        <fullName evidence="4">Homoserine kinase</fullName>
        <ecNumber evidence="3">2.7.1.39</ecNumber>
    </recommendedName>
</protein>
<gene>
    <name evidence="14" type="ORF">BASA50_004089</name>
</gene>
<dbReference type="Gene3D" id="3.30.70.890">
    <property type="entry name" value="GHMP kinase, C-terminal domain"/>
    <property type="match status" value="1"/>
</dbReference>
<dbReference type="InterPro" id="IPR000870">
    <property type="entry name" value="Homoserine_kinase"/>
</dbReference>
<evidence type="ECO:0000256" key="6">
    <source>
        <dbReference type="ARBA" id="ARBA00022679"/>
    </source>
</evidence>
<dbReference type="InterPro" id="IPR020568">
    <property type="entry name" value="Ribosomal_Su5_D2-typ_SF"/>
</dbReference>
<keyword evidence="6" id="KW-0808">Transferase</keyword>
<keyword evidence="10" id="KW-0067">ATP-binding</keyword>
<dbReference type="InterPro" id="IPR036554">
    <property type="entry name" value="GHMP_kinase_C_sf"/>
</dbReference>
<dbReference type="Pfam" id="PF08544">
    <property type="entry name" value="GHMP_kinases_C"/>
    <property type="match status" value="1"/>
</dbReference>
<evidence type="ECO:0000313" key="15">
    <source>
        <dbReference type="Proteomes" id="UP001648503"/>
    </source>
</evidence>
<dbReference type="InterPro" id="IPR006204">
    <property type="entry name" value="GHMP_kinase_N_dom"/>
</dbReference>
<comment type="pathway">
    <text evidence="1">Amino-acid biosynthesis; L-threonine biosynthesis; L-threonine from L-aspartate: step 4/5.</text>
</comment>
<dbReference type="EMBL" id="JAFCIX010000125">
    <property type="protein sequence ID" value="KAH6597934.1"/>
    <property type="molecule type" value="Genomic_DNA"/>
</dbReference>
<dbReference type="PROSITE" id="PS00627">
    <property type="entry name" value="GHMP_KINASES_ATP"/>
    <property type="match status" value="1"/>
</dbReference>
<evidence type="ECO:0000256" key="4">
    <source>
        <dbReference type="ARBA" id="ARBA00017858"/>
    </source>
</evidence>
<evidence type="ECO:0000256" key="3">
    <source>
        <dbReference type="ARBA" id="ARBA00012078"/>
    </source>
</evidence>
<keyword evidence="9" id="KW-0418">Kinase</keyword>
<proteinExistence type="inferred from homology"/>
<accession>A0ABQ8FGI5</accession>
<keyword evidence="15" id="KW-1185">Reference proteome</keyword>
<keyword evidence="5" id="KW-0028">Amino-acid biosynthesis</keyword>